<feature type="compositionally biased region" description="Basic and acidic residues" evidence="1">
    <location>
        <begin position="177"/>
        <end position="189"/>
    </location>
</feature>
<feature type="compositionally biased region" description="Basic and acidic residues" evidence="1">
    <location>
        <begin position="159"/>
        <end position="168"/>
    </location>
</feature>
<sequence length="367" mass="42153">MSTSKLSFTQGASKTPRNELDLPQLHFVAMDDWVDKLGDTAFISWLKFFTWCDRSDKNREHDAIPNSMNKLAKKLGVGKDTLYNKIIKPLWNYGLIDLEQVVKASNTYVNIIVYKYPQNTKALKTEPLKQIRDYEKDYNSKAREDGKKGGRPKNSKSKVVLDENHPGSEIEPPLVPDENHPGSEIEPNNKDLNLSNSYKSLSNLLNKYLSNLSMSEKVREWIEKQILLERLTDGRKLKTICDIYFELIDTHEFTDQTFVEVCNRVLDTTAKTSFKGLLRKSMQNHMNLVTSPNVPHPKTIDEIAIPENLIELHTLTKPIIDKIKNTDLPKSEKWNQVVSKIQEETNLSWVEAKLLAMDLNQVTNDLP</sequence>
<organism evidence="2 3">
    <name type="scientific">Brevibacillus laterosporus</name>
    <name type="common">Bacillus laterosporus</name>
    <dbReference type="NCBI Taxonomy" id="1465"/>
    <lineage>
        <taxon>Bacteria</taxon>
        <taxon>Bacillati</taxon>
        <taxon>Bacillota</taxon>
        <taxon>Bacilli</taxon>
        <taxon>Bacillales</taxon>
        <taxon>Paenibacillaceae</taxon>
        <taxon>Brevibacillus</taxon>
    </lineage>
</organism>
<name>A0A518V224_BRELA</name>
<feature type="region of interest" description="Disordered" evidence="1">
    <location>
        <begin position="137"/>
        <end position="192"/>
    </location>
</feature>
<keyword evidence="3" id="KW-1185">Reference proteome</keyword>
<evidence type="ECO:0000256" key="1">
    <source>
        <dbReference type="SAM" id="MobiDB-lite"/>
    </source>
</evidence>
<dbReference type="EMBL" id="CP033462">
    <property type="protein sequence ID" value="QDX91043.1"/>
    <property type="molecule type" value="Genomic_DNA"/>
</dbReference>
<protein>
    <recommendedName>
        <fullName evidence="4">Helix-turn-helix domain-containing protein</fullName>
    </recommendedName>
</protein>
<gene>
    <name evidence="2" type="ORF">EEL30_00760</name>
</gene>
<keyword evidence="2" id="KW-0614">Plasmid</keyword>
<evidence type="ECO:0008006" key="4">
    <source>
        <dbReference type="Google" id="ProtNLM"/>
    </source>
</evidence>
<dbReference type="OrthoDB" id="2679411at2"/>
<feature type="compositionally biased region" description="Basic and acidic residues" evidence="1">
    <location>
        <begin position="137"/>
        <end position="148"/>
    </location>
</feature>
<evidence type="ECO:0000313" key="3">
    <source>
        <dbReference type="Proteomes" id="UP000319432"/>
    </source>
</evidence>
<dbReference type="AlphaFoldDB" id="A0A518V224"/>
<evidence type="ECO:0000313" key="2">
    <source>
        <dbReference type="EMBL" id="QDX91043.1"/>
    </source>
</evidence>
<dbReference type="Proteomes" id="UP000319432">
    <property type="component" value="Plasmid p1821L02"/>
</dbReference>
<accession>A0A518V224</accession>
<proteinExistence type="predicted"/>
<geneLocation type="plasmid" evidence="2 3">
    <name>p1821L02</name>
</geneLocation>
<reference evidence="2 3" key="1">
    <citation type="submission" date="2018-11" db="EMBL/GenBank/DDBJ databases">
        <title>Phylogenetic determinants of toxin gene distribution in genomes of Brevibacillus laterosporus.</title>
        <authorList>
            <person name="Glare T.R."/>
            <person name="Durrant A."/>
            <person name="Berry C."/>
            <person name="Palma L."/>
            <person name="Ormskirk M."/>
            <person name="Cox M.O."/>
        </authorList>
    </citation>
    <scope>NUCLEOTIDE SEQUENCE [LARGE SCALE GENOMIC DNA]</scope>
    <source>
        <strain evidence="2 3">1821L</strain>
        <plasmid evidence="2 3">p1821L02</plasmid>
    </source>
</reference>